<comment type="caution">
    <text evidence="4">The sequence shown here is derived from an EMBL/GenBank/DDBJ whole genome shotgun (WGS) entry which is preliminary data.</text>
</comment>
<dbReference type="Gene3D" id="3.30.1370.10">
    <property type="entry name" value="K Homology domain, type 1"/>
    <property type="match status" value="2"/>
</dbReference>
<evidence type="ECO:0000256" key="1">
    <source>
        <dbReference type="PROSITE-ProRule" id="PRU00117"/>
    </source>
</evidence>
<dbReference type="InterPro" id="IPR047890">
    <property type="entry name" value="KHDC4_KH-I_first"/>
</dbReference>
<evidence type="ECO:0000259" key="3">
    <source>
        <dbReference type="SMART" id="SM00322"/>
    </source>
</evidence>
<dbReference type="Pfam" id="PF22675">
    <property type="entry name" value="KH-I_KHDC4-BBP"/>
    <property type="match status" value="1"/>
</dbReference>
<feature type="compositionally biased region" description="Low complexity" evidence="2">
    <location>
        <begin position="444"/>
        <end position="458"/>
    </location>
</feature>
<dbReference type="SMART" id="SM00322">
    <property type="entry name" value="KH"/>
    <property type="match status" value="1"/>
</dbReference>
<evidence type="ECO:0000313" key="4">
    <source>
        <dbReference type="EMBL" id="KAK5942103.1"/>
    </source>
</evidence>
<dbReference type="PANTHER" id="PTHR15744">
    <property type="entry name" value="BLOM7"/>
    <property type="match status" value="1"/>
</dbReference>
<dbReference type="InterPro" id="IPR031121">
    <property type="entry name" value="RIK/BLOM7"/>
</dbReference>
<sequence length="499" mass="54856">MPEEAPRKRSRFDQTEPEPRKNSRFDRRSRSPAARNSESRRSRSPLAKRSPSTDSKPKTPVDAAAAAAAAAARINAQIEARKGIQHVDVPPIKASSSPAPVPKSATPSGGNSVSKVDGDIYIADGDYIKDIEVNDLRNRYTLTKGSTQKMIKDETGSDVTTRGSYYPDKTLATAANPPLYLHVTSTSKEGLEKAIEKINELMQQELPNLVDERRFRKREPDVERDELGRRKWPEAKIPIDMENMPGFNLRAKIVGQGGAYVKHIQNETRCRVQIKGRNSGFLEHGTGAESEEPMYLHVASPDAEQVERAKQLCESLVDSVRQDYENFKANPPVQRLDSYLDGYGQDANAGRGYSSGYRERRRDDSYSNNYSGYGQNNSHYGSATPSTPAPGTSETPSAAQTYQDQWAAYYAQNPGAQDSTADPYAPYGGYQAYMNMYYASYYQQQGQDPNAQPQQDQSAPPPPADASAAPPPPASYGGYPGYDPSQPNGYNAVPPPPGI</sequence>
<feature type="domain" description="K Homology" evidence="3">
    <location>
        <begin position="235"/>
        <end position="318"/>
    </location>
</feature>
<feature type="compositionally biased region" description="Pro residues" evidence="2">
    <location>
        <begin position="459"/>
        <end position="474"/>
    </location>
</feature>
<dbReference type="InterPro" id="IPR047889">
    <property type="entry name" value="KHDC4_KH-I_second"/>
</dbReference>
<dbReference type="PANTHER" id="PTHR15744:SF0">
    <property type="entry name" value="KH HOMOLOGY DOMAIN-CONTAINING PROTEIN 4"/>
    <property type="match status" value="1"/>
</dbReference>
<feature type="region of interest" description="Disordered" evidence="2">
    <location>
        <begin position="444"/>
        <end position="499"/>
    </location>
</feature>
<keyword evidence="5" id="KW-1185">Reference proteome</keyword>
<feature type="compositionally biased region" description="Polar residues" evidence="2">
    <location>
        <begin position="383"/>
        <end position="398"/>
    </location>
</feature>
<feature type="compositionally biased region" description="Low complexity" evidence="2">
    <location>
        <begin position="89"/>
        <end position="108"/>
    </location>
</feature>
<dbReference type="CDD" id="cd22386">
    <property type="entry name" value="KH-I_KHDC4_rpt2"/>
    <property type="match status" value="1"/>
</dbReference>
<proteinExistence type="predicted"/>
<feature type="region of interest" description="Disordered" evidence="2">
    <location>
        <begin position="335"/>
        <end position="398"/>
    </location>
</feature>
<dbReference type="InterPro" id="IPR056149">
    <property type="entry name" value="PRP5/DDX46/KHDC4_KH"/>
</dbReference>
<dbReference type="Proteomes" id="UP001334248">
    <property type="component" value="Unassembled WGS sequence"/>
</dbReference>
<dbReference type="EMBL" id="JAVHJV010000006">
    <property type="protein sequence ID" value="KAK5942103.1"/>
    <property type="molecule type" value="Genomic_DNA"/>
</dbReference>
<protein>
    <recommendedName>
        <fullName evidence="3">K Homology domain-containing protein</fullName>
    </recommendedName>
</protein>
<feature type="compositionally biased region" description="Low complexity" evidence="2">
    <location>
        <begin position="475"/>
        <end position="487"/>
    </location>
</feature>
<dbReference type="PROSITE" id="PS50084">
    <property type="entry name" value="KH_TYPE_1"/>
    <property type="match status" value="1"/>
</dbReference>
<name>A0ABR0RNH2_9EURO</name>
<evidence type="ECO:0000313" key="5">
    <source>
        <dbReference type="Proteomes" id="UP001334248"/>
    </source>
</evidence>
<keyword evidence="1" id="KW-0694">RNA-binding</keyword>
<feature type="compositionally biased region" description="Basic and acidic residues" evidence="2">
    <location>
        <begin position="1"/>
        <end position="29"/>
    </location>
</feature>
<organism evidence="4 5">
    <name type="scientific">Knufia obscura</name>
    <dbReference type="NCBI Taxonomy" id="1635080"/>
    <lineage>
        <taxon>Eukaryota</taxon>
        <taxon>Fungi</taxon>
        <taxon>Dikarya</taxon>
        <taxon>Ascomycota</taxon>
        <taxon>Pezizomycotina</taxon>
        <taxon>Eurotiomycetes</taxon>
        <taxon>Chaetothyriomycetidae</taxon>
        <taxon>Chaetothyriales</taxon>
        <taxon>Trichomeriaceae</taxon>
        <taxon>Knufia</taxon>
    </lineage>
</organism>
<feature type="compositionally biased region" description="Low complexity" evidence="2">
    <location>
        <begin position="366"/>
        <end position="382"/>
    </location>
</feature>
<feature type="region of interest" description="Disordered" evidence="2">
    <location>
        <begin position="1"/>
        <end position="116"/>
    </location>
</feature>
<dbReference type="RefSeq" id="XP_064730193.1">
    <property type="nucleotide sequence ID" value="XM_064874471.1"/>
</dbReference>
<dbReference type="Pfam" id="PF23469">
    <property type="entry name" value="KH_12"/>
    <property type="match status" value="1"/>
</dbReference>
<dbReference type="SUPFAM" id="SSF54791">
    <property type="entry name" value="Eukaryotic type KH-domain (KH-domain type I)"/>
    <property type="match status" value="2"/>
</dbReference>
<feature type="compositionally biased region" description="Low complexity" evidence="2">
    <location>
        <begin position="63"/>
        <end position="72"/>
    </location>
</feature>
<dbReference type="InterPro" id="IPR055256">
    <property type="entry name" value="KH_1_KHDC4/BBP-like"/>
</dbReference>
<dbReference type="InterPro" id="IPR036612">
    <property type="entry name" value="KH_dom_type_1_sf"/>
</dbReference>
<dbReference type="InterPro" id="IPR004087">
    <property type="entry name" value="KH_dom"/>
</dbReference>
<gene>
    <name evidence="4" type="ORF">PMZ80_006056</name>
</gene>
<accession>A0ABR0RNH2</accession>
<reference evidence="4 5" key="1">
    <citation type="journal article" date="2023" name="Res Sq">
        <title>Genomic and morphological characterization of Knufia obscura isolated from the Mars 2020 spacecraft assembly facility.</title>
        <authorList>
            <person name="Chander A.M."/>
            <person name="Teixeira M.M."/>
            <person name="Singh N.K."/>
            <person name="Williams M.P."/>
            <person name="Parker C.W."/>
            <person name="Leo P."/>
            <person name="Stajich J.E."/>
            <person name="Torok T."/>
            <person name="Tighe S."/>
            <person name="Mason C.E."/>
            <person name="Venkateswaran K."/>
        </authorList>
    </citation>
    <scope>NUCLEOTIDE SEQUENCE [LARGE SCALE GENOMIC DNA]</scope>
    <source>
        <strain evidence="4 5">CCFEE 5817</strain>
    </source>
</reference>
<evidence type="ECO:0000256" key="2">
    <source>
        <dbReference type="SAM" id="MobiDB-lite"/>
    </source>
</evidence>
<dbReference type="GeneID" id="89999505"/>
<dbReference type="CDD" id="cd22385">
    <property type="entry name" value="KH-I_KHDC4_rpt1"/>
    <property type="match status" value="1"/>
</dbReference>